<proteinExistence type="predicted"/>
<protein>
    <submittedName>
        <fullName evidence="1">Predicted protein</fullName>
    </submittedName>
</protein>
<name>B0D6S7_LACBS</name>
<dbReference type="HOGENOM" id="CLU_1402660_0_0_1"/>
<evidence type="ECO:0000313" key="2">
    <source>
        <dbReference type="Proteomes" id="UP000001194"/>
    </source>
</evidence>
<dbReference type="EMBL" id="DS547099">
    <property type="protein sequence ID" value="EDR09275.1"/>
    <property type="molecule type" value="Genomic_DNA"/>
</dbReference>
<dbReference type="GeneID" id="6075613"/>
<organism evidence="2">
    <name type="scientific">Laccaria bicolor (strain S238N-H82 / ATCC MYA-4686)</name>
    <name type="common">Bicoloured deceiver</name>
    <name type="synonym">Laccaria laccata var. bicolor</name>
    <dbReference type="NCBI Taxonomy" id="486041"/>
    <lineage>
        <taxon>Eukaryota</taxon>
        <taxon>Fungi</taxon>
        <taxon>Dikarya</taxon>
        <taxon>Basidiomycota</taxon>
        <taxon>Agaricomycotina</taxon>
        <taxon>Agaricomycetes</taxon>
        <taxon>Agaricomycetidae</taxon>
        <taxon>Agaricales</taxon>
        <taxon>Agaricineae</taxon>
        <taxon>Hydnangiaceae</taxon>
        <taxon>Laccaria</taxon>
    </lineage>
</organism>
<dbReference type="RefSeq" id="XP_001879624.1">
    <property type="nucleotide sequence ID" value="XM_001879589.1"/>
</dbReference>
<gene>
    <name evidence="1" type="ORF">LACBIDRAFT_325949</name>
</gene>
<accession>B0D6S7</accession>
<reference evidence="1 2" key="1">
    <citation type="journal article" date="2008" name="Nature">
        <title>The genome of Laccaria bicolor provides insights into mycorrhizal symbiosis.</title>
        <authorList>
            <person name="Martin F."/>
            <person name="Aerts A."/>
            <person name="Ahren D."/>
            <person name="Brun A."/>
            <person name="Danchin E.G.J."/>
            <person name="Duchaussoy F."/>
            <person name="Gibon J."/>
            <person name="Kohler A."/>
            <person name="Lindquist E."/>
            <person name="Pereda V."/>
            <person name="Salamov A."/>
            <person name="Shapiro H.J."/>
            <person name="Wuyts J."/>
            <person name="Blaudez D."/>
            <person name="Buee M."/>
            <person name="Brokstein P."/>
            <person name="Canbaeck B."/>
            <person name="Cohen D."/>
            <person name="Courty P.E."/>
            <person name="Coutinho P.M."/>
            <person name="Delaruelle C."/>
            <person name="Detter J.C."/>
            <person name="Deveau A."/>
            <person name="DiFazio S."/>
            <person name="Duplessis S."/>
            <person name="Fraissinet-Tachet L."/>
            <person name="Lucic E."/>
            <person name="Frey-Klett P."/>
            <person name="Fourrey C."/>
            <person name="Feussner I."/>
            <person name="Gay G."/>
            <person name="Grimwood J."/>
            <person name="Hoegger P.J."/>
            <person name="Jain P."/>
            <person name="Kilaru S."/>
            <person name="Labbe J."/>
            <person name="Lin Y.C."/>
            <person name="Legue V."/>
            <person name="Le Tacon F."/>
            <person name="Marmeisse R."/>
            <person name="Melayah D."/>
            <person name="Montanini B."/>
            <person name="Muratet M."/>
            <person name="Nehls U."/>
            <person name="Niculita-Hirzel H."/>
            <person name="Oudot-Le Secq M.P."/>
            <person name="Peter M."/>
            <person name="Quesneville H."/>
            <person name="Rajashekar B."/>
            <person name="Reich M."/>
            <person name="Rouhier N."/>
            <person name="Schmutz J."/>
            <person name="Yin T."/>
            <person name="Chalot M."/>
            <person name="Henrissat B."/>
            <person name="Kuees U."/>
            <person name="Lucas S."/>
            <person name="Van de Peer Y."/>
            <person name="Podila G.K."/>
            <person name="Polle A."/>
            <person name="Pukkila P.J."/>
            <person name="Richardson P.M."/>
            <person name="Rouze P."/>
            <person name="Sanders I.R."/>
            <person name="Stajich J.E."/>
            <person name="Tunlid A."/>
            <person name="Tuskan G."/>
            <person name="Grigoriev I.V."/>
        </authorList>
    </citation>
    <scope>NUCLEOTIDE SEQUENCE [LARGE SCALE GENOMIC DNA]</scope>
    <source>
        <strain evidence="2">S238N-H82 / ATCC MYA-4686</strain>
    </source>
</reference>
<keyword evidence="2" id="KW-1185">Reference proteome</keyword>
<dbReference type="Proteomes" id="UP000001194">
    <property type="component" value="Unassembled WGS sequence"/>
</dbReference>
<dbReference type="KEGG" id="lbc:LACBIDRAFT_325949"/>
<sequence length="194" mass="21198">MFKTWDHISQFINTGLLALIGPSAGTINYGLFVLSGLSVLGTRDAEESTEDHLKRINALIKSAIDMTPKIEGTQSVCMVLNSTMMACMTRLNDKVSQREEDFTTESTSPQIPSAVLFKDSKAQTERIATTSPLEFASSDFAFYGVLIWVEGFTFNQTIGVLAIPLQLPIKQISRVTCVGQSQGYCQRSTTAITG</sequence>
<dbReference type="InParanoid" id="B0D6S7"/>
<dbReference type="AlphaFoldDB" id="B0D6S7"/>
<evidence type="ECO:0000313" key="1">
    <source>
        <dbReference type="EMBL" id="EDR09275.1"/>
    </source>
</evidence>